<gene>
    <name evidence="1" type="ORF">ACH5RR_017400</name>
</gene>
<comment type="caution">
    <text evidence="1">The sequence shown here is derived from an EMBL/GenBank/DDBJ whole genome shotgun (WGS) entry which is preliminary data.</text>
</comment>
<reference evidence="1 2" key="1">
    <citation type="submission" date="2024-11" db="EMBL/GenBank/DDBJ databases">
        <title>A near-complete genome assembly of Cinchona calisaya.</title>
        <authorList>
            <person name="Lian D.C."/>
            <person name="Zhao X.W."/>
            <person name="Wei L."/>
        </authorList>
    </citation>
    <scope>NUCLEOTIDE SEQUENCE [LARGE SCALE GENOMIC DNA]</scope>
    <source>
        <tissue evidence="1">Nenye</tissue>
    </source>
</reference>
<dbReference type="Proteomes" id="UP001630127">
    <property type="component" value="Unassembled WGS sequence"/>
</dbReference>
<keyword evidence="2" id="KW-1185">Reference proteome</keyword>
<dbReference type="AlphaFoldDB" id="A0ABD2ZK77"/>
<accession>A0ABD2ZK77</accession>
<evidence type="ECO:0000313" key="1">
    <source>
        <dbReference type="EMBL" id="KAL3519251.1"/>
    </source>
</evidence>
<dbReference type="EMBL" id="JBJUIK010000008">
    <property type="protein sequence ID" value="KAL3519251.1"/>
    <property type="molecule type" value="Genomic_DNA"/>
</dbReference>
<proteinExistence type="predicted"/>
<protein>
    <submittedName>
        <fullName evidence="1">Uncharacterized protein</fullName>
    </submittedName>
</protein>
<name>A0ABD2ZK77_9GENT</name>
<sequence>MGYLLERERISHPVWDSSVLVWSKNNTTGHQLWYNEVHGGARLGLLFWRKLGMAMGFGRMIEEVETKPTQLMDHDLELQRKSFGNLTNSTSLRACVGPSVGAGGSDMASAMPDDLAD</sequence>
<organism evidence="1 2">
    <name type="scientific">Cinchona calisaya</name>
    <dbReference type="NCBI Taxonomy" id="153742"/>
    <lineage>
        <taxon>Eukaryota</taxon>
        <taxon>Viridiplantae</taxon>
        <taxon>Streptophyta</taxon>
        <taxon>Embryophyta</taxon>
        <taxon>Tracheophyta</taxon>
        <taxon>Spermatophyta</taxon>
        <taxon>Magnoliopsida</taxon>
        <taxon>eudicotyledons</taxon>
        <taxon>Gunneridae</taxon>
        <taxon>Pentapetalae</taxon>
        <taxon>asterids</taxon>
        <taxon>lamiids</taxon>
        <taxon>Gentianales</taxon>
        <taxon>Rubiaceae</taxon>
        <taxon>Cinchonoideae</taxon>
        <taxon>Cinchoneae</taxon>
        <taxon>Cinchona</taxon>
    </lineage>
</organism>
<evidence type="ECO:0000313" key="2">
    <source>
        <dbReference type="Proteomes" id="UP001630127"/>
    </source>
</evidence>